<protein>
    <recommendedName>
        <fullName evidence="12">Fibronectin type-III domain-containing protein</fullName>
    </recommendedName>
</protein>
<dbReference type="GO" id="GO:0005886">
    <property type="term" value="C:plasma membrane"/>
    <property type="evidence" value="ECO:0007669"/>
    <property type="project" value="UniProtKB-ARBA"/>
</dbReference>
<evidence type="ECO:0000313" key="13">
    <source>
        <dbReference type="EMBL" id="KAK9522032.1"/>
    </source>
</evidence>
<dbReference type="Gene3D" id="2.60.40.10">
    <property type="entry name" value="Immunoglobulins"/>
    <property type="match status" value="4"/>
</dbReference>
<feature type="domain" description="Fibronectin type-III" evidence="12">
    <location>
        <begin position="142"/>
        <end position="237"/>
    </location>
</feature>
<keyword evidence="7" id="KW-0472">Membrane</keyword>
<dbReference type="SUPFAM" id="SSF49265">
    <property type="entry name" value="Fibronectin type III"/>
    <property type="match status" value="2"/>
</dbReference>
<evidence type="ECO:0000259" key="12">
    <source>
        <dbReference type="PROSITE" id="PS50853"/>
    </source>
</evidence>
<dbReference type="InterPro" id="IPR036116">
    <property type="entry name" value="FN3_sf"/>
</dbReference>
<sequence length="731" mass="82094">MDIWSPQVHLAVWTVMSLCVFSYEVTVNLSEMKLCENNKQVCVTDPRDCDPRPPASTWETLNMSCYYQISHSSFTCEWSRESNSHTEPDVSLIFSRTSEIYSCPAFINPTAIINVTARIKDYTGREIWSWPHTVDLQDAVKPPQPVLSLLASTEDSVSVSWRSSSGDVCRLRYGVDGDHTWTRALDSVPAHEDQTQNYTIKDLLLSTVYRAAVACREKSGIWWSDWSSDVSARTLDQAPSRPPEVCYRVEKNDSGGSLRLHLMWKDLDLRHAGGRILGYQVSYEPSEKKKKKKRQQQQQQHGHIQNVTEVTALLEVGEGNCSVTVAAFNAAGYGPAAHLSIDPQRRSTLPSVRHLWVSSSFPMTGLLVQWENPKVPPSLPPVSHLAVQWRSKSRPTTGSRWTTVDNLSTSALIPDVDPDESYWIRVFPVYHQQCGPPQSLPASLQQGALKEAVQLKVVGVTKTTVTVVWVWQSKVGPIRVRRYRARLRSDSESQTLALWPDQQQLTFHNLSPNTEYSLLLLADDASRNIVPVRTDFDEVPVVAAATPLLLLAVIISILSRTLYKSYFFPPICSPQGSTTGQWLMDPNHQKAADRHVLDMEDFQVTDVLGEKSLITVCLNSEEDLHEDASPLSVVNLSALRLDAQYRPDAPGNTEHLLVSLQSYRADYPDNRRHPDAVSLSEEGRFAQRDDEAELEKETFDLCELVSSGHDVYQMTCEAEYVANGCLILSDL</sequence>
<dbReference type="AlphaFoldDB" id="A0AAW1EI75"/>
<evidence type="ECO:0000256" key="6">
    <source>
        <dbReference type="ARBA" id="ARBA00022989"/>
    </source>
</evidence>
<feature type="region of interest" description="Disordered" evidence="10">
    <location>
        <begin position="284"/>
        <end position="304"/>
    </location>
</feature>
<keyword evidence="8" id="KW-0675">Receptor</keyword>
<proteinExistence type="inferred from homology"/>
<evidence type="ECO:0000256" key="1">
    <source>
        <dbReference type="ARBA" id="ARBA00004479"/>
    </source>
</evidence>
<evidence type="ECO:0000256" key="7">
    <source>
        <dbReference type="ARBA" id="ARBA00023136"/>
    </source>
</evidence>
<dbReference type="PROSITE" id="PS50853">
    <property type="entry name" value="FN3"/>
    <property type="match status" value="2"/>
</dbReference>
<organism evidence="13 14">
    <name type="scientific">Zoarces viviparus</name>
    <name type="common">Viviparous eelpout</name>
    <name type="synonym">Blennius viviparus</name>
    <dbReference type="NCBI Taxonomy" id="48416"/>
    <lineage>
        <taxon>Eukaryota</taxon>
        <taxon>Metazoa</taxon>
        <taxon>Chordata</taxon>
        <taxon>Craniata</taxon>
        <taxon>Vertebrata</taxon>
        <taxon>Euteleostomi</taxon>
        <taxon>Actinopterygii</taxon>
        <taxon>Neopterygii</taxon>
        <taxon>Teleostei</taxon>
        <taxon>Neoteleostei</taxon>
        <taxon>Acanthomorphata</taxon>
        <taxon>Eupercaria</taxon>
        <taxon>Perciformes</taxon>
        <taxon>Cottioidei</taxon>
        <taxon>Zoarcales</taxon>
        <taxon>Zoarcidae</taxon>
        <taxon>Zoarcinae</taxon>
        <taxon>Zoarces</taxon>
    </lineage>
</organism>
<evidence type="ECO:0000313" key="14">
    <source>
        <dbReference type="Proteomes" id="UP001488805"/>
    </source>
</evidence>
<feature type="signal peptide" evidence="11">
    <location>
        <begin position="1"/>
        <end position="22"/>
    </location>
</feature>
<evidence type="ECO:0000256" key="5">
    <source>
        <dbReference type="ARBA" id="ARBA00022737"/>
    </source>
</evidence>
<dbReference type="CDD" id="cd00063">
    <property type="entry name" value="FN3"/>
    <property type="match status" value="1"/>
</dbReference>
<comment type="similarity">
    <text evidence="2">Belongs to the type I cytokine receptor family. Type 2 subfamily.</text>
</comment>
<keyword evidence="14" id="KW-1185">Reference proteome</keyword>
<evidence type="ECO:0000256" key="9">
    <source>
        <dbReference type="ARBA" id="ARBA00023180"/>
    </source>
</evidence>
<evidence type="ECO:0000256" key="4">
    <source>
        <dbReference type="ARBA" id="ARBA00022729"/>
    </source>
</evidence>
<name>A0AAW1EI75_ZOAVI</name>
<evidence type="ECO:0000256" key="8">
    <source>
        <dbReference type="ARBA" id="ARBA00023170"/>
    </source>
</evidence>
<feature type="region of interest" description="Disordered" evidence="10">
    <location>
        <begin position="669"/>
        <end position="690"/>
    </location>
</feature>
<dbReference type="PANTHER" id="PTHR48423:SF1">
    <property type="entry name" value="INTERLEUKIN-27 RECEPTOR SUBUNIT ALPHA"/>
    <property type="match status" value="1"/>
</dbReference>
<feature type="domain" description="Fibronectin type-III" evidence="12">
    <location>
        <begin position="351"/>
        <end position="452"/>
    </location>
</feature>
<comment type="subcellular location">
    <subcellularLocation>
        <location evidence="1">Membrane</location>
        <topology evidence="1">Single-pass type I membrane protein</topology>
    </subcellularLocation>
</comment>
<dbReference type="PANTHER" id="PTHR48423">
    <property type="entry name" value="INTERLEUKIN-27 RECEPTOR SUBUNIT ALPHA"/>
    <property type="match status" value="1"/>
</dbReference>
<keyword evidence="4 11" id="KW-0732">Signal</keyword>
<keyword evidence="6" id="KW-1133">Transmembrane helix</keyword>
<dbReference type="InterPro" id="IPR052672">
    <property type="entry name" value="Type1_Cytokine_Rcpt_Type2"/>
</dbReference>
<gene>
    <name evidence="13" type="ORF">VZT92_018525</name>
</gene>
<dbReference type="SMART" id="SM00060">
    <property type="entry name" value="FN3"/>
    <property type="match status" value="4"/>
</dbReference>
<reference evidence="13 14" key="1">
    <citation type="journal article" date="2024" name="Genome Biol. Evol.">
        <title>Chromosome-level genome assembly of the viviparous eelpout Zoarces viviparus.</title>
        <authorList>
            <person name="Fuhrmann N."/>
            <person name="Brasseur M.V."/>
            <person name="Bakowski C.E."/>
            <person name="Podsiadlowski L."/>
            <person name="Prost S."/>
            <person name="Krehenwinkel H."/>
            <person name="Mayer C."/>
        </authorList>
    </citation>
    <scope>NUCLEOTIDE SEQUENCE [LARGE SCALE GENOMIC DNA]</scope>
    <source>
        <strain evidence="13">NO-MEL_2022_Ind0_liver</strain>
    </source>
</reference>
<keyword evidence="5" id="KW-0677">Repeat</keyword>
<evidence type="ECO:0000256" key="10">
    <source>
        <dbReference type="SAM" id="MobiDB-lite"/>
    </source>
</evidence>
<dbReference type="InterPro" id="IPR003961">
    <property type="entry name" value="FN3_dom"/>
</dbReference>
<evidence type="ECO:0000256" key="2">
    <source>
        <dbReference type="ARBA" id="ARBA00008921"/>
    </source>
</evidence>
<keyword evidence="9" id="KW-0325">Glycoprotein</keyword>
<evidence type="ECO:0000256" key="11">
    <source>
        <dbReference type="SAM" id="SignalP"/>
    </source>
</evidence>
<accession>A0AAW1EI75</accession>
<dbReference type="InterPro" id="IPR013783">
    <property type="entry name" value="Ig-like_fold"/>
</dbReference>
<evidence type="ECO:0000256" key="3">
    <source>
        <dbReference type="ARBA" id="ARBA00022692"/>
    </source>
</evidence>
<dbReference type="Proteomes" id="UP001488805">
    <property type="component" value="Unassembled WGS sequence"/>
</dbReference>
<feature type="chain" id="PRO_5043710383" description="Fibronectin type-III domain-containing protein" evidence="11">
    <location>
        <begin position="23"/>
        <end position="731"/>
    </location>
</feature>
<dbReference type="EMBL" id="JBCEZU010000221">
    <property type="protein sequence ID" value="KAK9522032.1"/>
    <property type="molecule type" value="Genomic_DNA"/>
</dbReference>
<keyword evidence="3" id="KW-0812">Transmembrane</keyword>
<comment type="caution">
    <text evidence="13">The sequence shown here is derived from an EMBL/GenBank/DDBJ whole genome shotgun (WGS) entry which is preliminary data.</text>
</comment>